<feature type="chain" id="PRO_5038902175" description="Lipoprotein" evidence="2">
    <location>
        <begin position="21"/>
        <end position="119"/>
    </location>
</feature>
<dbReference type="Proteomes" id="UP000095431">
    <property type="component" value="Unassembled WGS sequence"/>
</dbReference>
<dbReference type="eggNOG" id="ENOG5033XRK">
    <property type="taxonomic scope" value="Bacteria"/>
</dbReference>
<protein>
    <recommendedName>
        <fullName evidence="5">Lipoprotein</fullName>
    </recommendedName>
</protein>
<feature type="compositionally biased region" description="Basic and acidic residues" evidence="1">
    <location>
        <begin position="24"/>
        <end position="36"/>
    </location>
</feature>
<evidence type="ECO:0000313" key="4">
    <source>
        <dbReference type="Proteomes" id="UP000095431"/>
    </source>
</evidence>
<proteinExistence type="predicted"/>
<dbReference type="RefSeq" id="WP_055200704.1">
    <property type="nucleotide sequence ID" value="NZ_BTHH01000014.1"/>
</dbReference>
<feature type="compositionally biased region" description="Acidic residues" evidence="1">
    <location>
        <begin position="37"/>
        <end position="57"/>
    </location>
</feature>
<dbReference type="PROSITE" id="PS51257">
    <property type="entry name" value="PROKAR_LIPOPROTEIN"/>
    <property type="match status" value="1"/>
</dbReference>
<sequence length="119" mass="13148">MKKIKYFMITGMLLASIGLAGCGKKSEDDITNKEIYQDDLEPLTEEELNEMDADTSDEDMKQIDEPEEETADITDTTDATETTDKAETSDSSAKKTADKTETSDSADTTKSETKTKTEK</sequence>
<evidence type="ECO:0000256" key="2">
    <source>
        <dbReference type="SAM" id="SignalP"/>
    </source>
</evidence>
<accession>A0A174DWD2</accession>
<feature type="signal peptide" evidence="2">
    <location>
        <begin position="1"/>
        <end position="20"/>
    </location>
</feature>
<name>A0A174DWD2_9FIRM</name>
<evidence type="ECO:0008006" key="5">
    <source>
        <dbReference type="Google" id="ProtNLM"/>
    </source>
</evidence>
<reference evidence="3 4" key="1">
    <citation type="submission" date="2015-09" db="EMBL/GenBank/DDBJ databases">
        <authorList>
            <consortium name="Pathogen Informatics"/>
        </authorList>
    </citation>
    <scope>NUCLEOTIDE SEQUENCE [LARGE SCALE GENOMIC DNA]</scope>
    <source>
        <strain evidence="3 4">2789STDY5834863</strain>
    </source>
</reference>
<feature type="region of interest" description="Disordered" evidence="1">
    <location>
        <begin position="22"/>
        <end position="119"/>
    </location>
</feature>
<organism evidence="3 4">
    <name type="scientific">Blautia wexlerae</name>
    <dbReference type="NCBI Taxonomy" id="418240"/>
    <lineage>
        <taxon>Bacteria</taxon>
        <taxon>Bacillati</taxon>
        <taxon>Bacillota</taxon>
        <taxon>Clostridia</taxon>
        <taxon>Lachnospirales</taxon>
        <taxon>Lachnospiraceae</taxon>
        <taxon>Blautia</taxon>
    </lineage>
</organism>
<dbReference type="AlphaFoldDB" id="A0A174DWD2"/>
<evidence type="ECO:0000313" key="3">
    <source>
        <dbReference type="EMBL" id="CUO28518.1"/>
    </source>
</evidence>
<feature type="compositionally biased region" description="Basic and acidic residues" evidence="1">
    <location>
        <begin position="82"/>
        <end position="119"/>
    </location>
</feature>
<keyword evidence="2" id="KW-0732">Signal</keyword>
<gene>
    <name evidence="3" type="ORF">ERS852478_02354</name>
</gene>
<evidence type="ECO:0000256" key="1">
    <source>
        <dbReference type="SAM" id="MobiDB-lite"/>
    </source>
</evidence>
<dbReference type="EMBL" id="CYZN01000015">
    <property type="protein sequence ID" value="CUO28518.1"/>
    <property type="molecule type" value="Genomic_DNA"/>
</dbReference>